<keyword evidence="1" id="KW-1133">Transmembrane helix</keyword>
<name>A0ABX1TUJ8_9PROT</name>
<keyword evidence="1" id="KW-0812">Transmembrane</keyword>
<feature type="transmembrane region" description="Helical" evidence="1">
    <location>
        <begin position="45"/>
        <end position="64"/>
    </location>
</feature>
<proteinExistence type="predicted"/>
<evidence type="ECO:0000313" key="3">
    <source>
        <dbReference type="Proteomes" id="UP000749010"/>
    </source>
</evidence>
<accession>A0ABX1TUJ8</accession>
<dbReference type="Proteomes" id="UP000749010">
    <property type="component" value="Unassembled WGS sequence"/>
</dbReference>
<feature type="transmembrane region" description="Helical" evidence="1">
    <location>
        <begin position="131"/>
        <end position="164"/>
    </location>
</feature>
<gene>
    <name evidence="2" type="ORF">E4Q23_09015</name>
</gene>
<feature type="transmembrane region" description="Helical" evidence="1">
    <location>
        <begin position="106"/>
        <end position="125"/>
    </location>
</feature>
<reference evidence="2 3" key="1">
    <citation type="submission" date="2019-03" db="EMBL/GenBank/DDBJ databases">
        <title>Metabolic reconstructions from genomes of highly enriched 'Candidatus Accumulibacter' and 'Candidatus Competibacter' bioreactor populations.</title>
        <authorList>
            <person name="Annavajhala M.K."/>
            <person name="Welles L."/>
            <person name="Abbas B."/>
            <person name="Sorokin D."/>
            <person name="Park H."/>
            <person name="Van Loosdrecht M."/>
            <person name="Chandran K."/>
        </authorList>
    </citation>
    <scope>NUCLEOTIDE SEQUENCE [LARGE SCALE GENOMIC DNA]</scope>
    <source>
        <strain evidence="2 3">SBR_S</strain>
    </source>
</reference>
<keyword evidence="3" id="KW-1185">Reference proteome</keyword>
<sequence>MKRFGHYEEIPIELRREDATVVAIMSAVIAGTLCIGGWVGDEPTYFGWAGVVLLAGAGLATHFFRKKQAFVADPESQTALYDEEIKELADAAEERDQAEGPRWRRYVLLGVNIAKGLGLLALDLVKKLASLIIGGLIILAVMGAFAAAPIPMAILIGALIIAGAVSR</sequence>
<keyword evidence="1" id="KW-0472">Membrane</keyword>
<protein>
    <submittedName>
        <fullName evidence="2">Uncharacterized protein</fullName>
    </submittedName>
</protein>
<evidence type="ECO:0000313" key="2">
    <source>
        <dbReference type="EMBL" id="NMQ27886.1"/>
    </source>
</evidence>
<dbReference type="EMBL" id="SPMY01000024">
    <property type="protein sequence ID" value="NMQ27886.1"/>
    <property type="molecule type" value="Genomic_DNA"/>
</dbReference>
<dbReference type="RefSeq" id="WP_169066346.1">
    <property type="nucleotide sequence ID" value="NZ_SPMY01000024.1"/>
</dbReference>
<organism evidence="2 3">
    <name type="scientific">Candidatus Accumulibacter phosphatis</name>
    <dbReference type="NCBI Taxonomy" id="327160"/>
    <lineage>
        <taxon>Bacteria</taxon>
        <taxon>Pseudomonadati</taxon>
        <taxon>Pseudomonadota</taxon>
        <taxon>Betaproteobacteria</taxon>
        <taxon>Candidatus Accumulibacter</taxon>
    </lineage>
</organism>
<comment type="caution">
    <text evidence="2">The sequence shown here is derived from an EMBL/GenBank/DDBJ whole genome shotgun (WGS) entry which is preliminary data.</text>
</comment>
<evidence type="ECO:0000256" key="1">
    <source>
        <dbReference type="SAM" id="Phobius"/>
    </source>
</evidence>
<feature type="transmembrane region" description="Helical" evidence="1">
    <location>
        <begin position="21"/>
        <end position="39"/>
    </location>
</feature>